<evidence type="ECO:0000313" key="1">
    <source>
        <dbReference type="EMBL" id="GCE09722.1"/>
    </source>
</evidence>
<keyword evidence="2" id="KW-1185">Reference proteome</keyword>
<proteinExistence type="predicted"/>
<dbReference type="RefSeq" id="WP_160146335.1">
    <property type="nucleotide sequence ID" value="NZ_BIFQ01000002.1"/>
</dbReference>
<gene>
    <name evidence="1" type="ORF">KDAU_70510</name>
</gene>
<name>A0A401ZSD9_9CHLR</name>
<reference evidence="2" key="1">
    <citation type="submission" date="2018-12" db="EMBL/GenBank/DDBJ databases">
        <title>Tengunoibacter tsumagoiensis gen. nov., sp. nov., Dictyobacter kobayashii sp. nov., D. alpinus sp. nov., and D. joshuensis sp. nov. and description of Dictyobacteraceae fam. nov. within the order Ktedonobacterales isolated from Tengu-no-mugimeshi.</title>
        <authorList>
            <person name="Wang C.M."/>
            <person name="Zheng Y."/>
            <person name="Sakai Y."/>
            <person name="Toyoda A."/>
            <person name="Minakuchi Y."/>
            <person name="Abe K."/>
            <person name="Yokota A."/>
            <person name="Yabe S."/>
        </authorList>
    </citation>
    <scope>NUCLEOTIDE SEQUENCE [LARGE SCALE GENOMIC DNA]</scope>
    <source>
        <strain evidence="2">S-27</strain>
    </source>
</reference>
<dbReference type="Proteomes" id="UP000287224">
    <property type="component" value="Unassembled WGS sequence"/>
</dbReference>
<dbReference type="AlphaFoldDB" id="A0A401ZSD9"/>
<evidence type="ECO:0008006" key="3">
    <source>
        <dbReference type="Google" id="ProtNLM"/>
    </source>
</evidence>
<comment type="caution">
    <text evidence="1">The sequence shown here is derived from an EMBL/GenBank/DDBJ whole genome shotgun (WGS) entry which is preliminary data.</text>
</comment>
<protein>
    <recommendedName>
        <fullName evidence="3">Nitroreductase domain-containing protein</fullName>
    </recommendedName>
</protein>
<evidence type="ECO:0000313" key="2">
    <source>
        <dbReference type="Proteomes" id="UP000287224"/>
    </source>
</evidence>
<dbReference type="OrthoDB" id="9812105at2"/>
<dbReference type="EMBL" id="BIFQ01000002">
    <property type="protein sequence ID" value="GCE09722.1"/>
    <property type="molecule type" value="Genomic_DNA"/>
</dbReference>
<sequence length="47" mass="5645">MEFSEVVRKRRMVRHFKSDPILATDIPSPSLKRGRKSGNEFLHFEKW</sequence>
<organism evidence="1 2">
    <name type="scientific">Dictyobacter aurantiacus</name>
    <dbReference type="NCBI Taxonomy" id="1936993"/>
    <lineage>
        <taxon>Bacteria</taxon>
        <taxon>Bacillati</taxon>
        <taxon>Chloroflexota</taxon>
        <taxon>Ktedonobacteria</taxon>
        <taxon>Ktedonobacterales</taxon>
        <taxon>Dictyobacteraceae</taxon>
        <taxon>Dictyobacter</taxon>
    </lineage>
</organism>
<accession>A0A401ZSD9</accession>